<name>A0A495WCA7_9RHOO</name>
<gene>
    <name evidence="3" type="ORF">DFR40_1180</name>
</gene>
<keyword evidence="4" id="KW-1185">Reference proteome</keyword>
<keyword evidence="1" id="KW-0472">Membrane</keyword>
<protein>
    <recommendedName>
        <fullName evidence="2">Urease accessory protein UreH-like transmembrane domain-containing protein</fullName>
    </recommendedName>
</protein>
<evidence type="ECO:0000313" key="3">
    <source>
        <dbReference type="EMBL" id="RKT59296.1"/>
    </source>
</evidence>
<dbReference type="Pfam" id="PF13386">
    <property type="entry name" value="DsbD_2"/>
    <property type="match status" value="1"/>
</dbReference>
<feature type="transmembrane region" description="Helical" evidence="1">
    <location>
        <begin position="163"/>
        <end position="185"/>
    </location>
</feature>
<organism evidence="3 4">
    <name type="scientific">Azonexus fungiphilus</name>
    <dbReference type="NCBI Taxonomy" id="146940"/>
    <lineage>
        <taxon>Bacteria</taxon>
        <taxon>Pseudomonadati</taxon>
        <taxon>Pseudomonadota</taxon>
        <taxon>Betaproteobacteria</taxon>
        <taxon>Rhodocyclales</taxon>
        <taxon>Azonexaceae</taxon>
        <taxon>Azonexus</taxon>
    </lineage>
</organism>
<dbReference type="OrthoDB" id="9798690at2"/>
<feature type="transmembrane region" description="Helical" evidence="1">
    <location>
        <begin position="197"/>
        <end position="220"/>
    </location>
</feature>
<dbReference type="InterPro" id="IPR039447">
    <property type="entry name" value="UreH-like_TM_dom"/>
</dbReference>
<dbReference type="EMBL" id="RBXP01000013">
    <property type="protein sequence ID" value="RKT59296.1"/>
    <property type="molecule type" value="Genomic_DNA"/>
</dbReference>
<accession>A0A495WCA7</accession>
<dbReference type="AlphaFoldDB" id="A0A495WCA7"/>
<dbReference type="PANTHER" id="PTHR42208">
    <property type="entry name" value="HEAVY METAL TRANSPORTER-RELATED"/>
    <property type="match status" value="1"/>
</dbReference>
<keyword evidence="1" id="KW-1133">Transmembrane helix</keyword>
<proteinExistence type="predicted"/>
<feature type="transmembrane region" description="Helical" evidence="1">
    <location>
        <begin position="132"/>
        <end position="151"/>
    </location>
</feature>
<dbReference type="Proteomes" id="UP000270626">
    <property type="component" value="Unassembled WGS sequence"/>
</dbReference>
<feature type="domain" description="Urease accessory protein UreH-like transmembrane" evidence="2">
    <location>
        <begin position="8"/>
        <end position="211"/>
    </location>
</feature>
<evidence type="ECO:0000256" key="1">
    <source>
        <dbReference type="SAM" id="Phobius"/>
    </source>
</evidence>
<keyword evidence="1" id="KW-0812">Transmembrane</keyword>
<feature type="transmembrane region" description="Helical" evidence="1">
    <location>
        <begin position="43"/>
        <end position="66"/>
    </location>
</feature>
<evidence type="ECO:0000313" key="4">
    <source>
        <dbReference type="Proteomes" id="UP000270626"/>
    </source>
</evidence>
<feature type="transmembrane region" description="Helical" evidence="1">
    <location>
        <begin position="78"/>
        <end position="97"/>
    </location>
</feature>
<dbReference type="RefSeq" id="WP_121457548.1">
    <property type="nucleotide sequence ID" value="NZ_JAANMQ010000002.1"/>
</dbReference>
<comment type="caution">
    <text evidence="3">The sequence shown here is derived from an EMBL/GenBank/DDBJ whole genome shotgun (WGS) entry which is preliminary data.</text>
</comment>
<evidence type="ECO:0000259" key="2">
    <source>
        <dbReference type="Pfam" id="PF13386"/>
    </source>
</evidence>
<feature type="transmembrane region" description="Helical" evidence="1">
    <location>
        <begin position="6"/>
        <end position="31"/>
    </location>
</feature>
<reference evidence="3 4" key="1">
    <citation type="submission" date="2018-10" db="EMBL/GenBank/DDBJ databases">
        <title>Genomic Encyclopedia of Type Strains, Phase IV (KMG-IV): sequencing the most valuable type-strain genomes for metagenomic binning, comparative biology and taxonomic classification.</title>
        <authorList>
            <person name="Goeker M."/>
        </authorList>
    </citation>
    <scope>NUCLEOTIDE SEQUENCE [LARGE SCALE GENOMIC DNA]</scope>
    <source>
        <strain evidence="3 4">DSM 23841</strain>
    </source>
</reference>
<sequence length="223" mass="23025">MPDSGFFALFLVGLLGGTHCVGMCGGIVGALAMGGASRWSMHLAYNAGRILSYAAAGALAGALGAASLGLEGQVPARLLLYLLANLMLIALGCYLLGATRALAFTERAGQALWRRVQPLTRRFLPATTVRQAFPLGLLWGWLPCGLVYSALASALSAGSAARGAALMLAFGLGTLPNLLLAGIVLARLNEFVRRPSVRILSGLLVLGFGVYGLFGLGHLIEGS</sequence>
<dbReference type="PANTHER" id="PTHR42208:SF1">
    <property type="entry name" value="HEAVY METAL TRANSPORTER"/>
    <property type="match status" value="1"/>
</dbReference>